<feature type="transmembrane region" description="Helical" evidence="1">
    <location>
        <begin position="6"/>
        <end position="23"/>
    </location>
</feature>
<protein>
    <submittedName>
        <fullName evidence="2">DUF554 domain-containing protein</fullName>
    </submittedName>
</protein>
<dbReference type="EMBL" id="VNJI01000009">
    <property type="protein sequence ID" value="TVY10241.1"/>
    <property type="molecule type" value="Genomic_DNA"/>
</dbReference>
<dbReference type="InterPro" id="IPR007563">
    <property type="entry name" value="DUF554"/>
</dbReference>
<dbReference type="PANTHER" id="PTHR36111">
    <property type="entry name" value="INNER MEMBRANE PROTEIN-RELATED"/>
    <property type="match status" value="1"/>
</dbReference>
<dbReference type="OrthoDB" id="9797976at2"/>
<keyword evidence="1" id="KW-0812">Transmembrane</keyword>
<reference evidence="2 3" key="1">
    <citation type="submission" date="2019-07" db="EMBL/GenBank/DDBJ databases">
        <authorList>
            <person name="Kim J."/>
        </authorList>
    </citation>
    <scope>NUCLEOTIDE SEQUENCE [LARGE SCALE GENOMIC DNA]</scope>
    <source>
        <strain evidence="2 3">JC52</strain>
    </source>
</reference>
<dbReference type="AlphaFoldDB" id="A0A559KDN3"/>
<dbReference type="PANTHER" id="PTHR36111:SF2">
    <property type="entry name" value="INNER MEMBRANE PROTEIN"/>
    <property type="match status" value="1"/>
</dbReference>
<keyword evidence="1" id="KW-0472">Membrane</keyword>
<feature type="transmembrane region" description="Helical" evidence="1">
    <location>
        <begin position="199"/>
        <end position="219"/>
    </location>
</feature>
<proteinExistence type="predicted"/>
<name>A0A559KDN3_9BACL</name>
<feature type="transmembrane region" description="Helical" evidence="1">
    <location>
        <begin position="231"/>
        <end position="251"/>
    </location>
</feature>
<dbReference type="Pfam" id="PF04474">
    <property type="entry name" value="DUF554"/>
    <property type="match status" value="1"/>
</dbReference>
<accession>A0A559KDN3</accession>
<gene>
    <name evidence="2" type="ORF">FPZ49_09230</name>
</gene>
<feature type="transmembrane region" description="Helical" evidence="1">
    <location>
        <begin position="153"/>
        <end position="178"/>
    </location>
</feature>
<dbReference type="RefSeq" id="WP_144845789.1">
    <property type="nucleotide sequence ID" value="NZ_VNJI01000009.1"/>
</dbReference>
<evidence type="ECO:0000313" key="2">
    <source>
        <dbReference type="EMBL" id="TVY10241.1"/>
    </source>
</evidence>
<organism evidence="2 3">
    <name type="scientific">Paenibacillus cremeus</name>
    <dbReference type="NCBI Taxonomy" id="2163881"/>
    <lineage>
        <taxon>Bacteria</taxon>
        <taxon>Bacillati</taxon>
        <taxon>Bacillota</taxon>
        <taxon>Bacilli</taxon>
        <taxon>Bacillales</taxon>
        <taxon>Paenibacillaceae</taxon>
        <taxon>Paenibacillus</taxon>
    </lineage>
</organism>
<feature type="transmembrane region" description="Helical" evidence="1">
    <location>
        <begin position="111"/>
        <end position="133"/>
    </location>
</feature>
<keyword evidence="1" id="KW-1133">Transmembrane helix</keyword>
<sequence length="253" mass="26168">MALWGTIVNAAAIILGGLLGLFLQRMSDSVRNTVMQGIGMALVALGLSMALKSGNFLLIVGSLVVGGVLGELINVEKGLERLGAQLERGVQAGMKRFKGGRGSSESKQGGIAVGFVNTTLIYCVGAMAILGAMDSGLRGDHVVLYTKSMLDGFTAIIFASTMGVGVLFSSVPVFLYQGIIALASSGIASLIDKAMLDEIIVQLTAVGGILIMGIGVNMLEIRKINVANLLPSLAVAAVAVPLVKHLALWWAGQ</sequence>
<comment type="caution">
    <text evidence="2">The sequence shown here is derived from an EMBL/GenBank/DDBJ whole genome shotgun (WGS) entry which is preliminary data.</text>
</comment>
<dbReference type="Proteomes" id="UP000317036">
    <property type="component" value="Unassembled WGS sequence"/>
</dbReference>
<keyword evidence="3" id="KW-1185">Reference proteome</keyword>
<evidence type="ECO:0000256" key="1">
    <source>
        <dbReference type="SAM" id="Phobius"/>
    </source>
</evidence>
<evidence type="ECO:0000313" key="3">
    <source>
        <dbReference type="Proteomes" id="UP000317036"/>
    </source>
</evidence>